<evidence type="ECO:0000313" key="2">
    <source>
        <dbReference type="EMBL" id="MBW0492924.1"/>
    </source>
</evidence>
<feature type="compositionally biased region" description="Basic and acidic residues" evidence="1">
    <location>
        <begin position="45"/>
        <end position="63"/>
    </location>
</feature>
<feature type="compositionally biased region" description="Polar residues" evidence="1">
    <location>
        <begin position="24"/>
        <end position="43"/>
    </location>
</feature>
<sequence length="162" mass="18461">MFPTQSEMNGEPRRDNFMAHEKGTQANSGFTHPQTHLSQSIVDQSEMRQQRNQPDKSHNEAKHARQKEKKRFMKEELPDNVHGMPSAVHSHCLFLPKVKEKDFSSLPAPPSTEEHEIAIQAASHLGYVSKDVFNEPSTQVQSLGFQSFQKNELHNIGLIQFT</sequence>
<feature type="region of interest" description="Disordered" evidence="1">
    <location>
        <begin position="1"/>
        <end position="73"/>
    </location>
</feature>
<organism evidence="2 3">
    <name type="scientific">Austropuccinia psidii MF-1</name>
    <dbReference type="NCBI Taxonomy" id="1389203"/>
    <lineage>
        <taxon>Eukaryota</taxon>
        <taxon>Fungi</taxon>
        <taxon>Dikarya</taxon>
        <taxon>Basidiomycota</taxon>
        <taxon>Pucciniomycotina</taxon>
        <taxon>Pucciniomycetes</taxon>
        <taxon>Pucciniales</taxon>
        <taxon>Sphaerophragmiaceae</taxon>
        <taxon>Austropuccinia</taxon>
    </lineage>
</organism>
<accession>A0A9Q3H7Q8</accession>
<dbReference type="Proteomes" id="UP000765509">
    <property type="component" value="Unassembled WGS sequence"/>
</dbReference>
<keyword evidence="3" id="KW-1185">Reference proteome</keyword>
<name>A0A9Q3H7Q8_9BASI</name>
<proteinExistence type="predicted"/>
<feature type="compositionally biased region" description="Basic and acidic residues" evidence="1">
    <location>
        <begin position="10"/>
        <end position="23"/>
    </location>
</feature>
<protein>
    <submittedName>
        <fullName evidence="2">Uncharacterized protein</fullName>
    </submittedName>
</protein>
<gene>
    <name evidence="2" type="ORF">O181_032639</name>
</gene>
<dbReference type="EMBL" id="AVOT02011818">
    <property type="protein sequence ID" value="MBW0492924.1"/>
    <property type="molecule type" value="Genomic_DNA"/>
</dbReference>
<comment type="caution">
    <text evidence="2">The sequence shown here is derived from an EMBL/GenBank/DDBJ whole genome shotgun (WGS) entry which is preliminary data.</text>
</comment>
<reference evidence="2" key="1">
    <citation type="submission" date="2021-03" db="EMBL/GenBank/DDBJ databases">
        <title>Draft genome sequence of rust myrtle Austropuccinia psidii MF-1, a brazilian biotype.</title>
        <authorList>
            <person name="Quecine M.C."/>
            <person name="Pachon D.M.R."/>
            <person name="Bonatelli M.L."/>
            <person name="Correr F.H."/>
            <person name="Franceschini L.M."/>
            <person name="Leite T.F."/>
            <person name="Margarido G.R.A."/>
            <person name="Almeida C.A."/>
            <person name="Ferrarezi J.A."/>
            <person name="Labate C.A."/>
        </authorList>
    </citation>
    <scope>NUCLEOTIDE SEQUENCE</scope>
    <source>
        <strain evidence="2">MF-1</strain>
    </source>
</reference>
<dbReference type="AlphaFoldDB" id="A0A9Q3H7Q8"/>
<evidence type="ECO:0000256" key="1">
    <source>
        <dbReference type="SAM" id="MobiDB-lite"/>
    </source>
</evidence>
<evidence type="ECO:0000313" key="3">
    <source>
        <dbReference type="Proteomes" id="UP000765509"/>
    </source>
</evidence>